<proteinExistence type="predicted"/>
<keyword evidence="2" id="KW-1185">Reference proteome</keyword>
<accession>A0A4Y2C4I2</accession>
<organism evidence="1 2">
    <name type="scientific">Araneus ventricosus</name>
    <name type="common">Orbweaver spider</name>
    <name type="synonym">Epeira ventricosa</name>
    <dbReference type="NCBI Taxonomy" id="182803"/>
    <lineage>
        <taxon>Eukaryota</taxon>
        <taxon>Metazoa</taxon>
        <taxon>Ecdysozoa</taxon>
        <taxon>Arthropoda</taxon>
        <taxon>Chelicerata</taxon>
        <taxon>Arachnida</taxon>
        <taxon>Araneae</taxon>
        <taxon>Araneomorphae</taxon>
        <taxon>Entelegynae</taxon>
        <taxon>Araneoidea</taxon>
        <taxon>Araneidae</taxon>
        <taxon>Araneus</taxon>
    </lineage>
</organism>
<dbReference type="Proteomes" id="UP000499080">
    <property type="component" value="Unassembled WGS sequence"/>
</dbReference>
<dbReference type="OrthoDB" id="6753017at2759"/>
<evidence type="ECO:0000313" key="1">
    <source>
        <dbReference type="EMBL" id="GBL98675.1"/>
    </source>
</evidence>
<dbReference type="EMBL" id="BGPR01000141">
    <property type="protein sequence ID" value="GBL98675.1"/>
    <property type="molecule type" value="Genomic_DNA"/>
</dbReference>
<protein>
    <submittedName>
        <fullName evidence="1">Uncharacterized protein</fullName>
    </submittedName>
</protein>
<comment type="caution">
    <text evidence="1">The sequence shown here is derived from an EMBL/GenBank/DDBJ whole genome shotgun (WGS) entry which is preliminary data.</text>
</comment>
<sequence>MPDSTTSFVKGNYIGFLLRLGLKGGYRPARNVDEVMEYIYSYLEEKSGECQFSMEELLNQIQGEFYPDIRTVKTRRFKKYGEDIVIAETCNQKCTVCFRNLGYKILIKSWYDNKKSDPQEEKLRVVKPAADIILGDIRSQIYNTSEYTPPDNFLVNVESVIPDSLLVFFQTIVLKNKRSSVDKWRQKCISLEHALISAVRPSSFISYQLNAVTVCVYKEFGSKQLVELLSALGFASSYSETSILELSTIVRPEQIVVNEGAFLQLCVSLTS</sequence>
<evidence type="ECO:0000313" key="2">
    <source>
        <dbReference type="Proteomes" id="UP000499080"/>
    </source>
</evidence>
<reference evidence="1 2" key="1">
    <citation type="journal article" date="2019" name="Sci. Rep.">
        <title>Orb-weaving spider Araneus ventricosus genome elucidates the spidroin gene catalogue.</title>
        <authorList>
            <person name="Kono N."/>
            <person name="Nakamura H."/>
            <person name="Ohtoshi R."/>
            <person name="Moran D.A.P."/>
            <person name="Shinohara A."/>
            <person name="Yoshida Y."/>
            <person name="Fujiwara M."/>
            <person name="Mori M."/>
            <person name="Tomita M."/>
            <person name="Arakawa K."/>
        </authorList>
    </citation>
    <scope>NUCLEOTIDE SEQUENCE [LARGE SCALE GENOMIC DNA]</scope>
</reference>
<gene>
    <name evidence="1" type="ORF">AVEN_19720_1</name>
</gene>
<name>A0A4Y2C4I2_ARAVE</name>
<dbReference type="AlphaFoldDB" id="A0A4Y2C4I2"/>